<organism evidence="2 3">
    <name type="scientific">Colletotrichum tamarilloi</name>
    <dbReference type="NCBI Taxonomy" id="1209934"/>
    <lineage>
        <taxon>Eukaryota</taxon>
        <taxon>Fungi</taxon>
        <taxon>Dikarya</taxon>
        <taxon>Ascomycota</taxon>
        <taxon>Pezizomycotina</taxon>
        <taxon>Sordariomycetes</taxon>
        <taxon>Hypocreomycetidae</taxon>
        <taxon>Glomerellales</taxon>
        <taxon>Glomerellaceae</taxon>
        <taxon>Colletotrichum</taxon>
        <taxon>Colletotrichum acutatum species complex</taxon>
    </lineage>
</organism>
<evidence type="ECO:0000313" key="3">
    <source>
        <dbReference type="Proteomes" id="UP001227543"/>
    </source>
</evidence>
<gene>
    <name evidence="2" type="ORF">CTAM01_17034</name>
</gene>
<dbReference type="RefSeq" id="XP_060372398.1">
    <property type="nucleotide sequence ID" value="XM_060533026.1"/>
</dbReference>
<evidence type="ECO:0000313" key="2">
    <source>
        <dbReference type="EMBL" id="KAK1466165.1"/>
    </source>
</evidence>
<dbReference type="Proteomes" id="UP001227543">
    <property type="component" value="Unassembled WGS sequence"/>
</dbReference>
<sequence length="250" mass="27883">MEKYIESLRKVINHFRTHNSPSPKHVGKFRSSIGLFPKDGRESDDTSSTRSKRKGACVFLTKVHEDLGFRMSLLCAFTFAPTTLYEIGQLSSFIDEMKDKITGPLQAVALNFEVDIKSYKTELEAKIGTNAISGQVQGRTKRRMSDTAVHSQGAAQKIRRVTSPREEVSSETGTTEPSTGPPVSNAPLKGKVYNISVETTFRLLALTKQSDLQQSLTVPDSEQWPFITFRCSPREVIKYLTESDQVMSLA</sequence>
<name>A0ABQ9QGT9_9PEZI</name>
<feature type="region of interest" description="Disordered" evidence="1">
    <location>
        <begin position="136"/>
        <end position="188"/>
    </location>
</feature>
<evidence type="ECO:0000256" key="1">
    <source>
        <dbReference type="SAM" id="MobiDB-lite"/>
    </source>
</evidence>
<keyword evidence="3" id="KW-1185">Reference proteome</keyword>
<comment type="caution">
    <text evidence="2">The sequence shown here is derived from an EMBL/GenBank/DDBJ whole genome shotgun (WGS) entry which is preliminary data.</text>
</comment>
<accession>A0ABQ9QGT9</accession>
<dbReference type="GeneID" id="85417264"/>
<reference evidence="2 3" key="1">
    <citation type="submission" date="2016-10" db="EMBL/GenBank/DDBJ databases">
        <title>The genome sequence of Colletotrichum fioriniae PJ7.</title>
        <authorList>
            <person name="Baroncelli R."/>
        </authorList>
    </citation>
    <scope>NUCLEOTIDE SEQUENCE [LARGE SCALE GENOMIC DNA]</scope>
    <source>
        <strain evidence="2 3">Tom-12</strain>
    </source>
</reference>
<proteinExistence type="predicted"/>
<protein>
    <submittedName>
        <fullName evidence="2">Uncharacterized protein</fullName>
    </submittedName>
</protein>
<feature type="compositionally biased region" description="Low complexity" evidence="1">
    <location>
        <begin position="170"/>
        <end position="183"/>
    </location>
</feature>
<dbReference type="EMBL" id="MLFU01000313">
    <property type="protein sequence ID" value="KAK1466165.1"/>
    <property type="molecule type" value="Genomic_DNA"/>
</dbReference>